<evidence type="ECO:0000313" key="3">
    <source>
        <dbReference type="EMBL" id="MBO8199608.1"/>
    </source>
</evidence>
<sequence>MTRTTRTTRPARLRAPRRTLVAAAALPALLLPLTACGGGGDADRGGSGGGASSDSKSDSKDGGAKGGNAEDGKDGKGDASGSGGADGSDKAAAKPLGEQQLRSALLKTGDISGYRVNESKTALSEDDDDTPRTGPECRPLIDVFSSDSEQKRSAWAGAGIVKGSEDELNARSTIHQVLLSAYRPGEAEAFMGDLKSAARQCEQIVDKKAGRTEKVTVEARPSPGRGDDSVRFLMENPEKRKTGVLVTVVRSGAHTMSFMSTSLSGERVAEPKPVVDKQLAKLEAATGR</sequence>
<reference evidence="3 4" key="1">
    <citation type="submission" date="2021-02" db="EMBL/GenBank/DDBJ databases">
        <title>Streptomyces spirodelae sp. nov., isolated from duckweed.</title>
        <authorList>
            <person name="Saimee Y."/>
            <person name="Duangmal K."/>
        </authorList>
    </citation>
    <scope>NUCLEOTIDE SEQUENCE [LARGE SCALE GENOMIC DNA]</scope>
    <source>
        <strain evidence="3 4">DSM 42105</strain>
    </source>
</reference>
<keyword evidence="2" id="KW-0732">Signal</keyword>
<comment type="caution">
    <text evidence="3">The sequence shown here is derived from an EMBL/GenBank/DDBJ whole genome shotgun (WGS) entry which is preliminary data.</text>
</comment>
<keyword evidence="4" id="KW-1185">Reference proteome</keyword>
<dbReference type="GeneID" id="96259927"/>
<feature type="compositionally biased region" description="Basic and acidic residues" evidence="1">
    <location>
        <begin position="55"/>
        <end position="77"/>
    </location>
</feature>
<protein>
    <recommendedName>
        <fullName evidence="5">Lipoprotein</fullName>
    </recommendedName>
</protein>
<feature type="compositionally biased region" description="Gly residues" evidence="1">
    <location>
        <begin position="36"/>
        <end position="51"/>
    </location>
</feature>
<feature type="chain" id="PRO_5045719745" description="Lipoprotein" evidence="2">
    <location>
        <begin position="38"/>
        <end position="288"/>
    </location>
</feature>
<dbReference type="RefSeq" id="WP_209211325.1">
    <property type="nucleotide sequence ID" value="NZ_JAFFZM010000008.1"/>
</dbReference>
<evidence type="ECO:0000313" key="4">
    <source>
        <dbReference type="Proteomes" id="UP000721954"/>
    </source>
</evidence>
<feature type="signal peptide" evidence="2">
    <location>
        <begin position="1"/>
        <end position="37"/>
    </location>
</feature>
<dbReference type="EMBL" id="JAFFZM010000008">
    <property type="protein sequence ID" value="MBO8199608.1"/>
    <property type="molecule type" value="Genomic_DNA"/>
</dbReference>
<evidence type="ECO:0000256" key="1">
    <source>
        <dbReference type="SAM" id="MobiDB-lite"/>
    </source>
</evidence>
<accession>A0ABS3XW28</accession>
<proteinExistence type="predicted"/>
<gene>
    <name evidence="3" type="ORF">JW613_15070</name>
</gene>
<evidence type="ECO:0008006" key="5">
    <source>
        <dbReference type="Google" id="ProtNLM"/>
    </source>
</evidence>
<evidence type="ECO:0000256" key="2">
    <source>
        <dbReference type="SAM" id="SignalP"/>
    </source>
</evidence>
<feature type="region of interest" description="Disordered" evidence="1">
    <location>
        <begin position="33"/>
        <end position="153"/>
    </location>
</feature>
<name>A0ABS3XW28_9ACTN</name>
<organism evidence="3 4">
    <name type="scientific">Streptomyces smyrnaeus</name>
    <dbReference type="NCBI Taxonomy" id="1387713"/>
    <lineage>
        <taxon>Bacteria</taxon>
        <taxon>Bacillati</taxon>
        <taxon>Actinomycetota</taxon>
        <taxon>Actinomycetes</taxon>
        <taxon>Kitasatosporales</taxon>
        <taxon>Streptomycetaceae</taxon>
        <taxon>Streptomyces</taxon>
    </lineage>
</organism>
<dbReference type="Proteomes" id="UP000721954">
    <property type="component" value="Unassembled WGS sequence"/>
</dbReference>